<dbReference type="AlphaFoldDB" id="A0A132B7Y0"/>
<keyword evidence="2 6" id="KW-0812">Transmembrane</keyword>
<dbReference type="PANTHER" id="PTHR15549:SF26">
    <property type="entry name" value="AXIAL BUDDING PATTERN PROTEIN 2-RELATED"/>
    <property type="match status" value="1"/>
</dbReference>
<accession>A0A132B7Y0</accession>
<feature type="region of interest" description="Disordered" evidence="5">
    <location>
        <begin position="199"/>
        <end position="244"/>
    </location>
</feature>
<evidence type="ECO:0000256" key="7">
    <source>
        <dbReference type="SAM" id="SignalP"/>
    </source>
</evidence>
<dbReference type="OrthoDB" id="5347452at2759"/>
<evidence type="ECO:0000256" key="2">
    <source>
        <dbReference type="ARBA" id="ARBA00022692"/>
    </source>
</evidence>
<evidence type="ECO:0000256" key="3">
    <source>
        <dbReference type="ARBA" id="ARBA00022989"/>
    </source>
</evidence>
<name>A0A132B7Y0_MOLSC</name>
<evidence type="ECO:0000256" key="5">
    <source>
        <dbReference type="SAM" id="MobiDB-lite"/>
    </source>
</evidence>
<dbReference type="EMBL" id="KQ947435">
    <property type="protein sequence ID" value="KUJ08505.1"/>
    <property type="molecule type" value="Genomic_DNA"/>
</dbReference>
<protein>
    <submittedName>
        <fullName evidence="8">Uncharacterized protein</fullName>
    </submittedName>
</protein>
<dbReference type="GO" id="GO:0071944">
    <property type="term" value="C:cell periphery"/>
    <property type="evidence" value="ECO:0007669"/>
    <property type="project" value="UniProtKB-ARBA"/>
</dbReference>
<evidence type="ECO:0000313" key="9">
    <source>
        <dbReference type="Proteomes" id="UP000070700"/>
    </source>
</evidence>
<keyword evidence="7" id="KW-0732">Signal</keyword>
<dbReference type="RefSeq" id="XP_018062860.1">
    <property type="nucleotide sequence ID" value="XM_018220765.1"/>
</dbReference>
<dbReference type="Proteomes" id="UP000070700">
    <property type="component" value="Unassembled WGS sequence"/>
</dbReference>
<feature type="transmembrane region" description="Helical" evidence="6">
    <location>
        <begin position="249"/>
        <end position="272"/>
    </location>
</feature>
<feature type="region of interest" description="Disordered" evidence="5">
    <location>
        <begin position="278"/>
        <end position="314"/>
    </location>
</feature>
<feature type="chain" id="PRO_5007287944" evidence="7">
    <location>
        <begin position="20"/>
        <end position="388"/>
    </location>
</feature>
<organism evidence="8 9">
    <name type="scientific">Mollisia scopiformis</name>
    <name type="common">Conifer needle endophyte fungus</name>
    <name type="synonym">Phialocephala scopiformis</name>
    <dbReference type="NCBI Taxonomy" id="149040"/>
    <lineage>
        <taxon>Eukaryota</taxon>
        <taxon>Fungi</taxon>
        <taxon>Dikarya</taxon>
        <taxon>Ascomycota</taxon>
        <taxon>Pezizomycotina</taxon>
        <taxon>Leotiomycetes</taxon>
        <taxon>Helotiales</taxon>
        <taxon>Mollisiaceae</taxon>
        <taxon>Mollisia</taxon>
    </lineage>
</organism>
<feature type="region of interest" description="Disordered" evidence="5">
    <location>
        <begin position="343"/>
        <end position="388"/>
    </location>
</feature>
<dbReference type="InterPro" id="IPR051694">
    <property type="entry name" value="Immunoregulatory_rcpt-like"/>
</dbReference>
<comment type="subcellular location">
    <subcellularLocation>
        <location evidence="1">Membrane</location>
        <topology evidence="1">Single-pass membrane protein</topology>
    </subcellularLocation>
</comment>
<feature type="signal peptide" evidence="7">
    <location>
        <begin position="1"/>
        <end position="19"/>
    </location>
</feature>
<evidence type="ECO:0000256" key="6">
    <source>
        <dbReference type="SAM" id="Phobius"/>
    </source>
</evidence>
<gene>
    <name evidence="8" type="ORF">LY89DRAFT_741865</name>
</gene>
<sequence>MSFLLSILAIVSYTSFCEALVPDFPDATPIQDPLFNPVGWSPKPTPPPKIPRDLFYKRDYLSNSASYVLIGPDQTCGYVSGLAGANFECGSSTNCVFFPVTGSSAYGAVGCCTDALNCGFRTACVDSSGFYGSDSPILLLHTVEAFDMLYQEQLSSNISAMQATSTWQTAFTTYSGESGSRTFTSVARALLEKSAASASSTSSSSSSSSSTNKATTTSSSSSSSSTSGTSAPTPTQTSNNNNKSSDTGAIVGGLVGGAAVLGLIGAGAFFLYKRKYGQKGNPPSPSHTPLNNLDPSKPAGQWQQDGFYAPQQQPQPYLSSFQTQYHPVPVEMPSDFAQRPPEHMVHEKSATTPTTANMSTPMDQHYMSPASTYNRPISEIDSSSPNYR</sequence>
<keyword evidence="9" id="KW-1185">Reference proteome</keyword>
<evidence type="ECO:0000313" key="8">
    <source>
        <dbReference type="EMBL" id="KUJ08505.1"/>
    </source>
</evidence>
<reference evidence="8 9" key="1">
    <citation type="submission" date="2015-10" db="EMBL/GenBank/DDBJ databases">
        <title>Full genome of DAOMC 229536 Phialocephala scopiformis, a fungal endophyte of spruce producing the potent anti-insectan compound rugulosin.</title>
        <authorList>
            <consortium name="DOE Joint Genome Institute"/>
            <person name="Walker A.K."/>
            <person name="Frasz S.L."/>
            <person name="Seifert K.A."/>
            <person name="Miller J.D."/>
            <person name="Mondo S.J."/>
            <person name="Labutti K."/>
            <person name="Lipzen A."/>
            <person name="Dockter R."/>
            <person name="Kennedy M."/>
            <person name="Grigoriev I.V."/>
            <person name="Spatafora J.W."/>
        </authorList>
    </citation>
    <scope>NUCLEOTIDE SEQUENCE [LARGE SCALE GENOMIC DNA]</scope>
    <source>
        <strain evidence="8 9">CBS 120377</strain>
    </source>
</reference>
<keyword evidence="3 6" id="KW-1133">Transmembrane helix</keyword>
<dbReference type="KEGG" id="psco:LY89DRAFT_741865"/>
<dbReference type="GO" id="GO:0016020">
    <property type="term" value="C:membrane"/>
    <property type="evidence" value="ECO:0007669"/>
    <property type="project" value="UniProtKB-SubCell"/>
</dbReference>
<feature type="compositionally biased region" description="Polar residues" evidence="5">
    <location>
        <begin position="369"/>
        <end position="388"/>
    </location>
</feature>
<keyword evidence="4 6" id="KW-0472">Membrane</keyword>
<feature type="compositionally biased region" description="Polar residues" evidence="5">
    <location>
        <begin position="350"/>
        <end position="362"/>
    </location>
</feature>
<dbReference type="CDD" id="cd12087">
    <property type="entry name" value="TM_EGFR-like"/>
    <property type="match status" value="1"/>
</dbReference>
<dbReference type="InParanoid" id="A0A132B7Y0"/>
<dbReference type="PANTHER" id="PTHR15549">
    <property type="entry name" value="PAIRED IMMUNOGLOBULIN-LIKE TYPE 2 RECEPTOR"/>
    <property type="match status" value="1"/>
</dbReference>
<feature type="compositionally biased region" description="Low complexity" evidence="5">
    <location>
        <begin position="199"/>
        <end position="238"/>
    </location>
</feature>
<evidence type="ECO:0000256" key="1">
    <source>
        <dbReference type="ARBA" id="ARBA00004167"/>
    </source>
</evidence>
<dbReference type="GeneID" id="28830491"/>
<proteinExistence type="predicted"/>
<evidence type="ECO:0000256" key="4">
    <source>
        <dbReference type="ARBA" id="ARBA00023136"/>
    </source>
</evidence>